<proteinExistence type="predicted"/>
<protein>
    <submittedName>
        <fullName evidence="2">Uncharacterized protein</fullName>
    </submittedName>
</protein>
<gene>
    <name evidence="2" type="ORF">SAMN05216313_12715</name>
</gene>
<dbReference type="Proteomes" id="UP000198508">
    <property type="component" value="Unassembled WGS sequence"/>
</dbReference>
<keyword evidence="3" id="KW-1185">Reference proteome</keyword>
<keyword evidence="1" id="KW-0812">Transmembrane</keyword>
<organism evidence="2 3">
    <name type="scientific">Enterocloster lavalensis</name>
    <dbReference type="NCBI Taxonomy" id="460384"/>
    <lineage>
        <taxon>Bacteria</taxon>
        <taxon>Bacillati</taxon>
        <taxon>Bacillota</taxon>
        <taxon>Clostridia</taxon>
        <taxon>Lachnospirales</taxon>
        <taxon>Lachnospiraceae</taxon>
        <taxon>Enterocloster</taxon>
    </lineage>
</organism>
<feature type="transmembrane region" description="Helical" evidence="1">
    <location>
        <begin position="29"/>
        <end position="49"/>
    </location>
</feature>
<sequence>MIEFVKTFIWVVGAVVLFLIQKGLSSRKVVWLGSIMPVLTIISGGTLIWYMKWEISVRTVLPFVLLFVLFTITWLSERATLKKSRSKEDIHGISD</sequence>
<accession>A0A1I0J8V9</accession>
<name>A0A1I0J8V9_9FIRM</name>
<feature type="transmembrane region" description="Helical" evidence="1">
    <location>
        <begin position="55"/>
        <end position="75"/>
    </location>
</feature>
<keyword evidence="1" id="KW-0472">Membrane</keyword>
<evidence type="ECO:0000313" key="3">
    <source>
        <dbReference type="Proteomes" id="UP000198508"/>
    </source>
</evidence>
<dbReference type="AlphaFoldDB" id="A0A1I0J8V9"/>
<evidence type="ECO:0000313" key="2">
    <source>
        <dbReference type="EMBL" id="SEU05684.1"/>
    </source>
</evidence>
<keyword evidence="1" id="KW-1133">Transmembrane helix</keyword>
<dbReference type="EMBL" id="FOIM01000027">
    <property type="protein sequence ID" value="SEU05684.1"/>
    <property type="molecule type" value="Genomic_DNA"/>
</dbReference>
<dbReference type="STRING" id="460384.SAMN05216313_12715"/>
<dbReference type="RefSeq" id="WP_023042382.1">
    <property type="nucleotide sequence ID" value="NZ_FOIM01000027.1"/>
</dbReference>
<reference evidence="3" key="1">
    <citation type="submission" date="2016-10" db="EMBL/GenBank/DDBJ databases">
        <authorList>
            <person name="Varghese N."/>
            <person name="Submissions S."/>
        </authorList>
    </citation>
    <scope>NUCLEOTIDE SEQUENCE [LARGE SCALE GENOMIC DNA]</scope>
    <source>
        <strain evidence="3">NLAE-zl-G277</strain>
    </source>
</reference>
<evidence type="ECO:0000256" key="1">
    <source>
        <dbReference type="SAM" id="Phobius"/>
    </source>
</evidence>